<geneLocation type="mitochondrion" evidence="1"/>
<accession>A0A1Y0B3T7</accession>
<evidence type="ECO:0000313" key="1">
    <source>
        <dbReference type="EMBL" id="ART32071.1"/>
    </source>
</evidence>
<proteinExistence type="predicted"/>
<gene>
    <name evidence="1" type="ORF">AEK19_MT1903</name>
</gene>
<reference evidence="1" key="1">
    <citation type="submission" date="2017-03" db="EMBL/GenBank/DDBJ databases">
        <title>The mitochondrial genome of the carnivorous plant Utricularia reniformis (Lentibulariaceae): structure, comparative analysis and evolutionary landmarks.</title>
        <authorList>
            <person name="Silva S.R."/>
            <person name="Alvarenga D.O."/>
            <person name="Michael T.P."/>
            <person name="Miranda V.F.O."/>
            <person name="Varani A.M."/>
        </authorList>
    </citation>
    <scope>NUCLEOTIDE SEQUENCE</scope>
</reference>
<organism evidence="1">
    <name type="scientific">Utricularia reniformis</name>
    <dbReference type="NCBI Taxonomy" id="192314"/>
    <lineage>
        <taxon>Eukaryota</taxon>
        <taxon>Viridiplantae</taxon>
        <taxon>Streptophyta</taxon>
        <taxon>Embryophyta</taxon>
        <taxon>Tracheophyta</taxon>
        <taxon>Spermatophyta</taxon>
        <taxon>Magnoliopsida</taxon>
        <taxon>eudicotyledons</taxon>
        <taxon>Gunneridae</taxon>
        <taxon>Pentapetalae</taxon>
        <taxon>asterids</taxon>
        <taxon>lamiids</taxon>
        <taxon>Lamiales</taxon>
        <taxon>Lentibulariaceae</taxon>
        <taxon>Utricularia</taxon>
    </lineage>
</organism>
<protein>
    <submittedName>
        <fullName evidence="1">Uncharacterized protein</fullName>
    </submittedName>
</protein>
<keyword evidence="1" id="KW-0496">Mitochondrion</keyword>
<name>A0A1Y0B3T7_9LAMI</name>
<dbReference type="AlphaFoldDB" id="A0A1Y0B3T7"/>
<dbReference type="EMBL" id="KY774314">
    <property type="protein sequence ID" value="ART32071.1"/>
    <property type="molecule type" value="Genomic_DNA"/>
</dbReference>
<sequence length="44" mass="5088">MTVDVIKKLWSLNHTAFIWFAFRILEKIVTLQLKLTSGSLSSNH</sequence>